<dbReference type="InterPro" id="IPR001810">
    <property type="entry name" value="F-box_dom"/>
</dbReference>
<name>A0A1R3K7Z7_9ROSI</name>
<dbReference type="PANTHER" id="PTHR32278">
    <property type="entry name" value="F-BOX DOMAIN-CONTAINING PROTEIN"/>
    <property type="match status" value="1"/>
</dbReference>
<dbReference type="SUPFAM" id="SSF81383">
    <property type="entry name" value="F-box domain"/>
    <property type="match status" value="1"/>
</dbReference>
<evidence type="ECO:0000313" key="2">
    <source>
        <dbReference type="EMBL" id="OMP03225.1"/>
    </source>
</evidence>
<reference evidence="3" key="1">
    <citation type="submission" date="2013-09" db="EMBL/GenBank/DDBJ databases">
        <title>Corchorus olitorius genome sequencing.</title>
        <authorList>
            <person name="Alam M."/>
            <person name="Haque M.S."/>
            <person name="Islam M.S."/>
            <person name="Emdad E.M."/>
            <person name="Islam M.M."/>
            <person name="Ahmed B."/>
            <person name="Halim A."/>
            <person name="Hossen Q.M.M."/>
            <person name="Hossain M.Z."/>
            <person name="Ahmed R."/>
            <person name="Khan M.M."/>
            <person name="Islam R."/>
            <person name="Rashid M.M."/>
            <person name="Khan S.A."/>
            <person name="Rahman M.S."/>
            <person name="Alam M."/>
            <person name="Yahiya A.S."/>
            <person name="Khan M.S."/>
            <person name="Azam M.S."/>
            <person name="Haque T."/>
            <person name="Lashkar M.Z.H."/>
            <person name="Akhand A.I."/>
            <person name="Morshed G."/>
            <person name="Roy S."/>
            <person name="Uddin K.S."/>
            <person name="Rabeya T."/>
            <person name="Hossain A.S."/>
            <person name="Chowdhury A."/>
            <person name="Snigdha A.R."/>
            <person name="Mortoza M.S."/>
            <person name="Matin S.A."/>
            <person name="Hoque S.M.E."/>
            <person name="Islam M.K."/>
            <person name="Roy D.K."/>
            <person name="Haider R."/>
            <person name="Moosa M.M."/>
            <person name="Elias S.M."/>
            <person name="Hasan A.M."/>
            <person name="Jahan S."/>
            <person name="Shafiuddin M."/>
            <person name="Mahmood N."/>
            <person name="Shommy N.S."/>
        </authorList>
    </citation>
    <scope>NUCLEOTIDE SEQUENCE [LARGE SCALE GENOMIC DNA]</scope>
    <source>
        <strain evidence="3">cv. O-4</strain>
    </source>
</reference>
<dbReference type="PROSITE" id="PS50181">
    <property type="entry name" value="FBOX"/>
    <property type="match status" value="1"/>
</dbReference>
<organism evidence="2 3">
    <name type="scientific">Corchorus olitorius</name>
    <dbReference type="NCBI Taxonomy" id="93759"/>
    <lineage>
        <taxon>Eukaryota</taxon>
        <taxon>Viridiplantae</taxon>
        <taxon>Streptophyta</taxon>
        <taxon>Embryophyta</taxon>
        <taxon>Tracheophyta</taxon>
        <taxon>Spermatophyta</taxon>
        <taxon>Magnoliopsida</taxon>
        <taxon>eudicotyledons</taxon>
        <taxon>Gunneridae</taxon>
        <taxon>Pentapetalae</taxon>
        <taxon>rosids</taxon>
        <taxon>malvids</taxon>
        <taxon>Malvales</taxon>
        <taxon>Malvaceae</taxon>
        <taxon>Grewioideae</taxon>
        <taxon>Apeibeae</taxon>
        <taxon>Corchorus</taxon>
    </lineage>
</organism>
<sequence>MLPEDCVSTILSLTSPEDAFRSSLVSSTFRSAIDSDIVWGKFLPPDWPEIVSSSVTPLKFSSKKQLFQCLCDPVLIEGGNKVSFKKILVLLFVCFCWKNLHPVEQ</sequence>
<keyword evidence="3" id="KW-1185">Reference proteome</keyword>
<gene>
    <name evidence="2" type="ORF">COLO4_10562</name>
</gene>
<protein>
    <recommendedName>
        <fullName evidence="1">F-box domain-containing protein</fullName>
    </recommendedName>
</protein>
<dbReference type="SMART" id="SM00256">
    <property type="entry name" value="FBOX"/>
    <property type="match status" value="1"/>
</dbReference>
<proteinExistence type="predicted"/>
<dbReference type="EMBL" id="AWUE01014532">
    <property type="protein sequence ID" value="OMP03225.1"/>
    <property type="molecule type" value="Genomic_DNA"/>
</dbReference>
<dbReference type="STRING" id="93759.A0A1R3K7Z7"/>
<evidence type="ECO:0000259" key="1">
    <source>
        <dbReference type="PROSITE" id="PS50181"/>
    </source>
</evidence>
<dbReference type="AlphaFoldDB" id="A0A1R3K7Z7"/>
<evidence type="ECO:0000313" key="3">
    <source>
        <dbReference type="Proteomes" id="UP000187203"/>
    </source>
</evidence>
<feature type="domain" description="F-box" evidence="1">
    <location>
        <begin position="1"/>
        <end position="42"/>
    </location>
</feature>
<dbReference type="InterPro" id="IPR036047">
    <property type="entry name" value="F-box-like_dom_sf"/>
</dbReference>
<dbReference type="PANTHER" id="PTHR32278:SF15">
    <property type="entry name" value="F-BOX PROTEIN PP2-B13-RELATED"/>
    <property type="match status" value="1"/>
</dbReference>
<dbReference type="Proteomes" id="UP000187203">
    <property type="component" value="Unassembled WGS sequence"/>
</dbReference>
<dbReference type="CDD" id="cd22162">
    <property type="entry name" value="F-box_AtSKIP3-like"/>
    <property type="match status" value="1"/>
</dbReference>
<comment type="caution">
    <text evidence="2">The sequence shown here is derived from an EMBL/GenBank/DDBJ whole genome shotgun (WGS) entry which is preliminary data.</text>
</comment>
<accession>A0A1R3K7Z7</accession>
<dbReference type="OrthoDB" id="1918565at2759"/>
<dbReference type="Pfam" id="PF00646">
    <property type="entry name" value="F-box"/>
    <property type="match status" value="1"/>
</dbReference>